<keyword evidence="2" id="KW-0675">Receptor</keyword>
<sequence length="453" mass="48165">MLETQPLLGGPIKDNARTVLIVASVVALVVGVIVGFIIGWGVFDEGDITVKSFKEVGILHSLSGPLAVDERHVVDATLLAIDEINAAGGLLGHHLKVVLRDGFSDEKIFASEMQRMLTQDKVDVVFGCWTSGSRKAVLPALASNNGLLFYPVQYEGVESHPNVVYTGAAPNQQILPAVQWAYQQGFRKFALIGSDYIFPRTANAIVKDALSTMSGVTINEQYLILGEEDPSRVNAAVANIKTFAPDVILNTVNGDTNMLLFNALSTSAVSGAVISFSVAEPEVVQIMASGVSMAGSYASWNYFQSETSAANNAFVTEFKNTYGQASVIGDPMAAAYTGVHLWAAAVKKANSFVHADVKAALPTVSVSSPMGQVTVSATNQHTVKSWYLGRVQASGQFAIVASSSSTINPDPYPLAGAHQTQTAWSNFLNCWNSKWGMWKNGAGPSAILPNDAC</sequence>
<evidence type="ECO:0000256" key="1">
    <source>
        <dbReference type="SAM" id="Phobius"/>
    </source>
</evidence>
<dbReference type="EMBL" id="KB007908">
    <property type="protein sequence ID" value="ELR20927.1"/>
    <property type="molecule type" value="Genomic_DNA"/>
</dbReference>
<dbReference type="Proteomes" id="UP000011083">
    <property type="component" value="Unassembled WGS sequence"/>
</dbReference>
<dbReference type="PANTHER" id="PTHR47628">
    <property type="match status" value="1"/>
</dbReference>
<keyword evidence="1" id="KW-0812">Transmembrane</keyword>
<dbReference type="AlphaFoldDB" id="L8H6Q3"/>
<dbReference type="Gene3D" id="3.40.50.2300">
    <property type="match status" value="2"/>
</dbReference>
<feature type="transmembrane region" description="Helical" evidence="1">
    <location>
        <begin position="20"/>
        <end position="43"/>
    </location>
</feature>
<dbReference type="GeneID" id="14921799"/>
<evidence type="ECO:0000313" key="2">
    <source>
        <dbReference type="EMBL" id="ELR20927.1"/>
    </source>
</evidence>
<name>L8H6Q3_ACACF</name>
<dbReference type="InterPro" id="IPR028082">
    <property type="entry name" value="Peripla_BP_I"/>
</dbReference>
<proteinExistence type="predicted"/>
<dbReference type="PANTHER" id="PTHR47628:SF1">
    <property type="entry name" value="ALIPHATIC AMIDASE EXPRESSION-REGULATING PROTEIN"/>
    <property type="match status" value="1"/>
</dbReference>
<dbReference type="RefSeq" id="XP_004344670.1">
    <property type="nucleotide sequence ID" value="XM_004344620.1"/>
</dbReference>
<keyword evidence="3" id="KW-1185">Reference proteome</keyword>
<dbReference type="Pfam" id="PF13433">
    <property type="entry name" value="Peripla_BP_5"/>
    <property type="match status" value="1"/>
</dbReference>
<dbReference type="CDD" id="cd06355">
    <property type="entry name" value="PBP1_FmdD-like"/>
    <property type="match status" value="1"/>
</dbReference>
<evidence type="ECO:0000313" key="3">
    <source>
        <dbReference type="Proteomes" id="UP000011083"/>
    </source>
</evidence>
<dbReference type="VEuPathDB" id="AmoebaDB:ACA1_278980"/>
<organism evidence="2 3">
    <name type="scientific">Acanthamoeba castellanii (strain ATCC 30010 / Neff)</name>
    <dbReference type="NCBI Taxonomy" id="1257118"/>
    <lineage>
        <taxon>Eukaryota</taxon>
        <taxon>Amoebozoa</taxon>
        <taxon>Discosea</taxon>
        <taxon>Longamoebia</taxon>
        <taxon>Centramoebida</taxon>
        <taxon>Acanthamoebidae</taxon>
        <taxon>Acanthamoeba</taxon>
    </lineage>
</organism>
<gene>
    <name evidence="2" type="ORF">ACA1_278980</name>
</gene>
<protein>
    <submittedName>
        <fullName evidence="2">Extracellular ligandbinding receptor, putative</fullName>
    </submittedName>
</protein>
<keyword evidence="1" id="KW-0472">Membrane</keyword>
<dbReference type="OrthoDB" id="10267658at2759"/>
<reference evidence="2 3" key="1">
    <citation type="journal article" date="2013" name="Genome Biol.">
        <title>Genome of Acanthamoeba castellanii highlights extensive lateral gene transfer and early evolution of tyrosine kinase signaling.</title>
        <authorList>
            <person name="Clarke M."/>
            <person name="Lohan A.J."/>
            <person name="Liu B."/>
            <person name="Lagkouvardos I."/>
            <person name="Roy S."/>
            <person name="Zafar N."/>
            <person name="Bertelli C."/>
            <person name="Schilde C."/>
            <person name="Kianianmomeni A."/>
            <person name="Burglin T.R."/>
            <person name="Frech C."/>
            <person name="Turcotte B."/>
            <person name="Kopec K.O."/>
            <person name="Synnott J.M."/>
            <person name="Choo C."/>
            <person name="Paponov I."/>
            <person name="Finkler A."/>
            <person name="Soon Heng Tan C."/>
            <person name="Hutchins A.P."/>
            <person name="Weinmeier T."/>
            <person name="Rattei T."/>
            <person name="Chu J.S."/>
            <person name="Gimenez G."/>
            <person name="Irimia M."/>
            <person name="Rigden D.J."/>
            <person name="Fitzpatrick D.A."/>
            <person name="Lorenzo-Morales J."/>
            <person name="Bateman A."/>
            <person name="Chiu C.H."/>
            <person name="Tang P."/>
            <person name="Hegemann P."/>
            <person name="Fromm H."/>
            <person name="Raoult D."/>
            <person name="Greub G."/>
            <person name="Miranda-Saavedra D."/>
            <person name="Chen N."/>
            <person name="Nash P."/>
            <person name="Ginger M.L."/>
            <person name="Horn M."/>
            <person name="Schaap P."/>
            <person name="Caler L."/>
            <person name="Loftus B."/>
        </authorList>
    </citation>
    <scope>NUCLEOTIDE SEQUENCE [LARGE SCALE GENOMIC DNA]</scope>
    <source>
        <strain evidence="2 3">Neff</strain>
    </source>
</reference>
<accession>L8H6Q3</accession>
<dbReference type="InterPro" id="IPR017777">
    <property type="entry name" value="ABC_urea-bd_UrtA"/>
</dbReference>
<dbReference type="SUPFAM" id="SSF53822">
    <property type="entry name" value="Periplasmic binding protein-like I"/>
    <property type="match status" value="1"/>
</dbReference>
<dbReference type="KEGG" id="acan:ACA1_278980"/>
<keyword evidence="1" id="KW-1133">Transmembrane helix</keyword>